<protein>
    <submittedName>
        <fullName evidence="1">Uncharacterized protein</fullName>
    </submittedName>
</protein>
<evidence type="ECO:0000313" key="2">
    <source>
        <dbReference type="Proteomes" id="UP000039021"/>
    </source>
</evidence>
<dbReference type="EMBL" id="CSBK01001773">
    <property type="protein sequence ID" value="COZ12855.1"/>
    <property type="molecule type" value="Genomic_DNA"/>
</dbReference>
<accession>A0A916LDM1</accession>
<dbReference type="Proteomes" id="UP000039021">
    <property type="component" value="Unassembled WGS sequence"/>
</dbReference>
<gene>
    <name evidence="1" type="ORF">ERS007739_03424</name>
</gene>
<evidence type="ECO:0000313" key="1">
    <source>
        <dbReference type="EMBL" id="COZ12855.1"/>
    </source>
</evidence>
<organism evidence="1 2">
    <name type="scientific">Mycobacterium tuberculosis</name>
    <dbReference type="NCBI Taxonomy" id="1773"/>
    <lineage>
        <taxon>Bacteria</taxon>
        <taxon>Bacillati</taxon>
        <taxon>Actinomycetota</taxon>
        <taxon>Actinomycetes</taxon>
        <taxon>Mycobacteriales</taxon>
        <taxon>Mycobacteriaceae</taxon>
        <taxon>Mycobacterium</taxon>
        <taxon>Mycobacterium tuberculosis complex</taxon>
    </lineage>
</organism>
<dbReference type="AlphaFoldDB" id="A0A916LDM1"/>
<reference evidence="2" key="1">
    <citation type="submission" date="2015-03" db="EMBL/GenBank/DDBJ databases">
        <authorList>
            <consortium name="Pathogen Informatics"/>
        </authorList>
    </citation>
    <scope>NUCLEOTIDE SEQUENCE [LARGE SCALE GENOMIC DNA]</scope>
    <source>
        <strain evidence="2">N09902308</strain>
    </source>
</reference>
<name>A0A916LDM1_MYCTX</name>
<sequence>MRFFCATSTVWPATSGMSLVAGPEPTMMMTTLVMADVWLAGGLVPMTLPTSSGVDGEFACLKRPNPAAVSFLTASAYVSVETSGISRCSGPVDTLTVISSPALTDVLAAGSVPITWSGGIVESGFCKVRILKPRFCSVAMASAED</sequence>
<proteinExistence type="predicted"/>
<comment type="caution">
    <text evidence="1">The sequence shown here is derived from an EMBL/GenBank/DDBJ whole genome shotgun (WGS) entry which is preliminary data.</text>
</comment>